<dbReference type="SUPFAM" id="SSF69318">
    <property type="entry name" value="Integrin alpha N-terminal domain"/>
    <property type="match status" value="1"/>
</dbReference>
<dbReference type="InterPro" id="IPR028994">
    <property type="entry name" value="Integrin_alpha_N"/>
</dbReference>
<protein>
    <submittedName>
        <fullName evidence="1">Uncharacterized protein</fullName>
    </submittedName>
</protein>
<gene>
    <name evidence="1" type="ORF">HIV01_015245</name>
</gene>
<accession>A0ABX7RC26</accession>
<organism evidence="1 2">
    <name type="scientific">Lysobacter arenosi</name>
    <dbReference type="NCBI Taxonomy" id="2795387"/>
    <lineage>
        <taxon>Bacteria</taxon>
        <taxon>Pseudomonadati</taxon>
        <taxon>Pseudomonadota</taxon>
        <taxon>Gammaproteobacteria</taxon>
        <taxon>Lysobacterales</taxon>
        <taxon>Lysobacteraceae</taxon>
        <taxon>Lysobacter</taxon>
    </lineage>
</organism>
<evidence type="ECO:0000313" key="1">
    <source>
        <dbReference type="EMBL" id="QSX74517.1"/>
    </source>
</evidence>
<dbReference type="EMBL" id="CP071517">
    <property type="protein sequence ID" value="QSX74517.1"/>
    <property type="molecule type" value="Genomic_DNA"/>
</dbReference>
<dbReference type="Proteomes" id="UP000663400">
    <property type="component" value="Chromosome"/>
</dbReference>
<reference evidence="1 2" key="1">
    <citation type="submission" date="2021-02" db="EMBL/GenBank/DDBJ databases">
        <title>Lysobacter arenosi sp. nov., isolated from soil of gangwondo yeongwol, south Korea.</title>
        <authorList>
            <person name="Kim K.R."/>
            <person name="Kim K.H."/>
            <person name="Jeon C.O."/>
        </authorList>
    </citation>
    <scope>NUCLEOTIDE SEQUENCE [LARGE SCALE GENOMIC DNA]</scope>
    <source>
        <strain evidence="1 2">R7</strain>
    </source>
</reference>
<sequence length="149" mass="15819">MNEKERAQAALTAFLASRSIREVPAHRDGTVDLDGDGIDDLLMLLDDQNWCDADGCTLLVFRGGAAGYQLVSDSVSTRAPIAVADRRNRGWRDLLVTVGSEGESGQVALEFDGTRYPNDPTMGALLDPARLVSAKPVIVGSPAATVAAY</sequence>
<evidence type="ECO:0000313" key="2">
    <source>
        <dbReference type="Proteomes" id="UP000663400"/>
    </source>
</evidence>
<proteinExistence type="predicted"/>
<keyword evidence="2" id="KW-1185">Reference proteome</keyword>
<dbReference type="RefSeq" id="WP_200609206.1">
    <property type="nucleotide sequence ID" value="NZ_CP071517.1"/>
</dbReference>
<name>A0ABX7RC26_9GAMM</name>